<dbReference type="RefSeq" id="WP_165106541.1">
    <property type="nucleotide sequence ID" value="NZ_JAAKYA010000032.1"/>
</dbReference>
<dbReference type="EMBL" id="JAAKYA010000032">
    <property type="protein sequence ID" value="NGO38849.1"/>
    <property type="molecule type" value="Genomic_DNA"/>
</dbReference>
<organism evidence="1 2">
    <name type="scientific">Limisphaera ngatamarikiensis</name>
    <dbReference type="NCBI Taxonomy" id="1324935"/>
    <lineage>
        <taxon>Bacteria</taxon>
        <taxon>Pseudomonadati</taxon>
        <taxon>Verrucomicrobiota</taxon>
        <taxon>Verrucomicrobiia</taxon>
        <taxon>Limisphaerales</taxon>
        <taxon>Limisphaeraceae</taxon>
        <taxon>Limisphaera</taxon>
    </lineage>
</organism>
<evidence type="ECO:0008006" key="3">
    <source>
        <dbReference type="Google" id="ProtNLM"/>
    </source>
</evidence>
<gene>
    <name evidence="1" type="ORF">G4L39_05495</name>
</gene>
<name>A0A6M1RMR7_9BACT</name>
<accession>A0A6M1RMR7</accession>
<proteinExistence type="predicted"/>
<dbReference type="AlphaFoldDB" id="A0A6M1RMR7"/>
<evidence type="ECO:0000313" key="2">
    <source>
        <dbReference type="Proteomes" id="UP000477311"/>
    </source>
</evidence>
<comment type="caution">
    <text evidence="1">The sequence shown here is derived from an EMBL/GenBank/DDBJ whole genome shotgun (WGS) entry which is preliminary data.</text>
</comment>
<evidence type="ECO:0000313" key="1">
    <source>
        <dbReference type="EMBL" id="NGO38849.1"/>
    </source>
</evidence>
<keyword evidence="2" id="KW-1185">Reference proteome</keyword>
<dbReference type="Proteomes" id="UP000477311">
    <property type="component" value="Unassembled WGS sequence"/>
</dbReference>
<sequence length="246" mass="23553">MKDRVLSVVLGAGLLLPVSGPAQGLPGEAWGGAVLGALIGGLVGADRCQAFSGNGAAIGAGIGLAAGALIGLSRSSGPESEGMVAAAPVISEVHGGVGHGWGRGHCSGGWVGYSATVVPTATVGAAPAPVRPGSYVLPATVAGAASGALIGAGTRSVGTGLAVGTAAGLLVGTVAEHQARARASVRVTDGTAVCAAAAAPAAPVQPASLPSPHAQITSRPCANSTYYWTAPPTVPEAPRVPDAPRF</sequence>
<protein>
    <recommendedName>
        <fullName evidence="3">Glycine zipper domain-containing protein</fullName>
    </recommendedName>
</protein>
<reference evidence="1 2" key="1">
    <citation type="submission" date="2020-02" db="EMBL/GenBank/DDBJ databases">
        <title>Draft genome sequence of Limisphaera ngatamarikiensis NGM72.4T, a thermophilic Verrucomicrobia grouped in subdivision 3.</title>
        <authorList>
            <person name="Carere C.R."/>
            <person name="Steen J."/>
            <person name="Hugenholtz P."/>
            <person name="Stott M.B."/>
        </authorList>
    </citation>
    <scope>NUCLEOTIDE SEQUENCE [LARGE SCALE GENOMIC DNA]</scope>
    <source>
        <strain evidence="1 2">NGM72.4</strain>
    </source>
</reference>